<proteinExistence type="inferred from homology"/>
<evidence type="ECO:0000313" key="8">
    <source>
        <dbReference type="Proteomes" id="UP000053989"/>
    </source>
</evidence>
<dbReference type="EMBL" id="KN822015">
    <property type="protein sequence ID" value="KIM66916.1"/>
    <property type="molecule type" value="Genomic_DNA"/>
</dbReference>
<dbReference type="InterPro" id="IPR001338">
    <property type="entry name" value="Class_I_Hydrophobin"/>
</dbReference>
<keyword evidence="3 6" id="KW-0134">Cell wall</keyword>
<dbReference type="Pfam" id="PF01185">
    <property type="entry name" value="Hydrophobin"/>
    <property type="match status" value="1"/>
</dbReference>
<evidence type="ECO:0000313" key="7">
    <source>
        <dbReference type="EMBL" id="KIM66916.1"/>
    </source>
</evidence>
<dbReference type="GO" id="GO:0009277">
    <property type="term" value="C:fungal-type cell wall"/>
    <property type="evidence" value="ECO:0007669"/>
    <property type="project" value="InterPro"/>
</dbReference>
<feature type="signal peptide" evidence="6">
    <location>
        <begin position="1"/>
        <end position="17"/>
    </location>
</feature>
<dbReference type="CDD" id="cd23507">
    <property type="entry name" value="hydrophobin_I"/>
    <property type="match status" value="1"/>
</dbReference>
<reference evidence="7 8" key="1">
    <citation type="submission" date="2014-04" db="EMBL/GenBank/DDBJ databases">
        <authorList>
            <consortium name="DOE Joint Genome Institute"/>
            <person name="Kuo A."/>
            <person name="Kohler A."/>
            <person name="Nagy L.G."/>
            <person name="Floudas D."/>
            <person name="Copeland A."/>
            <person name="Barry K.W."/>
            <person name="Cichocki N."/>
            <person name="Veneault-Fourrey C."/>
            <person name="LaButti K."/>
            <person name="Lindquist E.A."/>
            <person name="Lipzen A."/>
            <person name="Lundell T."/>
            <person name="Morin E."/>
            <person name="Murat C."/>
            <person name="Sun H."/>
            <person name="Tunlid A."/>
            <person name="Henrissat B."/>
            <person name="Grigoriev I.V."/>
            <person name="Hibbett D.S."/>
            <person name="Martin F."/>
            <person name="Nordberg H.P."/>
            <person name="Cantor M.N."/>
            <person name="Hua S.X."/>
        </authorList>
    </citation>
    <scope>NUCLEOTIDE SEQUENCE [LARGE SCALE GENOMIC DNA]</scope>
    <source>
        <strain evidence="7 8">Foug A</strain>
    </source>
</reference>
<name>A0A0C3EG62_9AGAM</name>
<evidence type="ECO:0000256" key="3">
    <source>
        <dbReference type="ARBA" id="ARBA00022512"/>
    </source>
</evidence>
<comment type="subcellular location">
    <subcellularLocation>
        <location evidence="1 6">Secreted</location>
        <location evidence="1 6">Cell wall</location>
    </subcellularLocation>
</comment>
<dbReference type="Proteomes" id="UP000053989">
    <property type="component" value="Unassembled WGS sequence"/>
</dbReference>
<keyword evidence="4 6" id="KW-0964">Secreted</keyword>
<feature type="chain" id="PRO_5013986581" description="Hydrophobin" evidence="6">
    <location>
        <begin position="18"/>
        <end position="98"/>
    </location>
</feature>
<evidence type="ECO:0000256" key="6">
    <source>
        <dbReference type="RuleBase" id="RU365009"/>
    </source>
</evidence>
<dbReference type="STRING" id="1036808.A0A0C3EG62"/>
<dbReference type="SMART" id="SM00075">
    <property type="entry name" value="HYDRO"/>
    <property type="match status" value="1"/>
</dbReference>
<keyword evidence="5 6" id="KW-1015">Disulfide bond</keyword>
<gene>
    <name evidence="7" type="ORF">SCLCIDRAFT_1210971</name>
</gene>
<reference evidence="8" key="2">
    <citation type="submission" date="2015-01" db="EMBL/GenBank/DDBJ databases">
        <title>Evolutionary Origins and Diversification of the Mycorrhizal Mutualists.</title>
        <authorList>
            <consortium name="DOE Joint Genome Institute"/>
            <consortium name="Mycorrhizal Genomics Consortium"/>
            <person name="Kohler A."/>
            <person name="Kuo A."/>
            <person name="Nagy L.G."/>
            <person name="Floudas D."/>
            <person name="Copeland A."/>
            <person name="Barry K.W."/>
            <person name="Cichocki N."/>
            <person name="Veneault-Fourrey C."/>
            <person name="LaButti K."/>
            <person name="Lindquist E.A."/>
            <person name="Lipzen A."/>
            <person name="Lundell T."/>
            <person name="Morin E."/>
            <person name="Murat C."/>
            <person name="Riley R."/>
            <person name="Ohm R."/>
            <person name="Sun H."/>
            <person name="Tunlid A."/>
            <person name="Henrissat B."/>
            <person name="Grigoriev I.V."/>
            <person name="Hibbett D.S."/>
            <person name="Martin F."/>
        </authorList>
    </citation>
    <scope>NUCLEOTIDE SEQUENCE [LARGE SCALE GENOMIC DNA]</scope>
    <source>
        <strain evidence="8">Foug A</strain>
    </source>
</reference>
<evidence type="ECO:0000256" key="1">
    <source>
        <dbReference type="ARBA" id="ARBA00004191"/>
    </source>
</evidence>
<sequence length="98" mass="10126">MYTRLLSVLSAAAFVVAQCNNGKISCCTSVQQAHEVPGLQDMSGWTIDQAAVQGLVGLICTPLTAIGSGQGCSAHQVSVCCTEDKWHGIINLGCSTLG</sequence>
<dbReference type="OrthoDB" id="4225815at2759"/>
<dbReference type="InParanoid" id="A0A0C3EG62"/>
<evidence type="ECO:0000256" key="2">
    <source>
        <dbReference type="ARBA" id="ARBA00010446"/>
    </source>
</evidence>
<protein>
    <recommendedName>
        <fullName evidence="6">Hydrophobin</fullName>
    </recommendedName>
</protein>
<keyword evidence="8" id="KW-1185">Reference proteome</keyword>
<keyword evidence="6" id="KW-0732">Signal</keyword>
<comment type="similarity">
    <text evidence="2 6">Belongs to the fungal hydrophobin family.</text>
</comment>
<dbReference type="AlphaFoldDB" id="A0A0C3EG62"/>
<evidence type="ECO:0000256" key="4">
    <source>
        <dbReference type="ARBA" id="ARBA00022525"/>
    </source>
</evidence>
<organism evidence="7 8">
    <name type="scientific">Scleroderma citrinum Foug A</name>
    <dbReference type="NCBI Taxonomy" id="1036808"/>
    <lineage>
        <taxon>Eukaryota</taxon>
        <taxon>Fungi</taxon>
        <taxon>Dikarya</taxon>
        <taxon>Basidiomycota</taxon>
        <taxon>Agaricomycotina</taxon>
        <taxon>Agaricomycetes</taxon>
        <taxon>Agaricomycetidae</taxon>
        <taxon>Boletales</taxon>
        <taxon>Sclerodermatineae</taxon>
        <taxon>Sclerodermataceae</taxon>
        <taxon>Scleroderma</taxon>
    </lineage>
</organism>
<dbReference type="HOGENOM" id="CLU_105134_2_2_1"/>
<evidence type="ECO:0000256" key="5">
    <source>
        <dbReference type="ARBA" id="ARBA00023157"/>
    </source>
</evidence>
<dbReference type="GO" id="GO:0005199">
    <property type="term" value="F:structural constituent of cell wall"/>
    <property type="evidence" value="ECO:0007669"/>
    <property type="project" value="InterPro"/>
</dbReference>
<accession>A0A0C3EG62</accession>